<sequence>MEGPLHTGRVPTAEDPERPADGPPDDPFEGLVLDEDFVRAATVKEKSARARMLTAQRRREPPALRRAGAGPGRSLQTLLIVLCVGGLSLLGLGIGPGGQSPAPRPVRSGPAGTDGPPASPSTTPSGPWPASPALRWPDGRMK</sequence>
<dbReference type="EMBL" id="BAAANT010000001">
    <property type="protein sequence ID" value="GAA2129444.1"/>
    <property type="molecule type" value="Genomic_DNA"/>
</dbReference>
<evidence type="ECO:0000256" key="1">
    <source>
        <dbReference type="SAM" id="MobiDB-lite"/>
    </source>
</evidence>
<comment type="caution">
    <text evidence="2">The sequence shown here is derived from an EMBL/GenBank/DDBJ whole genome shotgun (WGS) entry which is preliminary data.</text>
</comment>
<feature type="compositionally biased region" description="Low complexity" evidence="1">
    <location>
        <begin position="113"/>
        <end position="125"/>
    </location>
</feature>
<feature type="region of interest" description="Disordered" evidence="1">
    <location>
        <begin position="92"/>
        <end position="142"/>
    </location>
</feature>
<evidence type="ECO:0000313" key="3">
    <source>
        <dbReference type="Proteomes" id="UP001422759"/>
    </source>
</evidence>
<reference evidence="3" key="1">
    <citation type="journal article" date="2019" name="Int. J. Syst. Evol. Microbiol.">
        <title>The Global Catalogue of Microorganisms (GCM) 10K type strain sequencing project: providing services to taxonomists for standard genome sequencing and annotation.</title>
        <authorList>
            <consortium name="The Broad Institute Genomics Platform"/>
            <consortium name="The Broad Institute Genome Sequencing Center for Infectious Disease"/>
            <person name="Wu L."/>
            <person name="Ma J."/>
        </authorList>
    </citation>
    <scope>NUCLEOTIDE SEQUENCE [LARGE SCALE GENOMIC DNA]</scope>
    <source>
        <strain evidence="3">JCM 14560</strain>
    </source>
</reference>
<proteinExistence type="predicted"/>
<evidence type="ECO:0000313" key="2">
    <source>
        <dbReference type="EMBL" id="GAA2129444.1"/>
    </source>
</evidence>
<name>A0ABP5K9Z3_9ACTN</name>
<dbReference type="Proteomes" id="UP001422759">
    <property type="component" value="Unassembled WGS sequence"/>
</dbReference>
<gene>
    <name evidence="2" type="ORF">GCM10009760_00670</name>
</gene>
<protein>
    <submittedName>
        <fullName evidence="2">Uncharacterized protein</fullName>
    </submittedName>
</protein>
<keyword evidence="3" id="KW-1185">Reference proteome</keyword>
<accession>A0ABP5K9Z3</accession>
<organism evidence="2 3">
    <name type="scientific">Kitasatospora kazusensis</name>
    <dbReference type="NCBI Taxonomy" id="407974"/>
    <lineage>
        <taxon>Bacteria</taxon>
        <taxon>Bacillati</taxon>
        <taxon>Actinomycetota</taxon>
        <taxon>Actinomycetes</taxon>
        <taxon>Kitasatosporales</taxon>
        <taxon>Streptomycetaceae</taxon>
        <taxon>Kitasatospora</taxon>
    </lineage>
</organism>
<feature type="region of interest" description="Disordered" evidence="1">
    <location>
        <begin position="1"/>
        <end position="30"/>
    </location>
</feature>
<feature type="region of interest" description="Disordered" evidence="1">
    <location>
        <begin position="44"/>
        <end position="71"/>
    </location>
</feature>